<dbReference type="KEGG" id="mbah:HYN46_05075"/>
<accession>A0A345P4Q7</accession>
<dbReference type="EMBL" id="CP031222">
    <property type="protein sequence ID" value="AXI02266.1"/>
    <property type="molecule type" value="Genomic_DNA"/>
</dbReference>
<feature type="transmembrane region" description="Helical" evidence="2">
    <location>
        <begin position="12"/>
        <end position="28"/>
    </location>
</feature>
<evidence type="ECO:0000256" key="2">
    <source>
        <dbReference type="SAM" id="Phobius"/>
    </source>
</evidence>
<sequence length="703" mass="75725">MDSDIYHSIVNYFPYFWIVPILLALIFWRKILWVCGVIIVPDNMIGLVTKKFVLWGTHKDLPPGKIIALNGEAGDQVDALASGIHYGYWPWQYSVQNEPLTKISTGYVGIVESRDGAPLADGNIIGLHVECDMFQDARSFLAKGGQRGPQAMVIPEGSYRINSLLFSVTTVPLTVINKNQIGIVEAHGGTPIPVGRVLAKHVNCNMFQDAHKFLTSGGERGPQISIIPNGQYRINPRLFSVKAVDSVDIPDNMVGIVTTKEGASLPTGEIAGKEVPRHNLFQDGQAFISAGGYKGLQEQVILAGRYFINPMFATVEVVQMTEVPIANAGVVIAYVGDEGKDVTGADFKHGNLVSRGQKGVWVEPLDPGKYPINPYTHKVECVPTANVVLNWATGKSEAHNLDKNLSTITVRSSDGFTFNLDVSQIIHIPRGDSPKVIARFGSVGNLVTQVLEPTIGNYFRNTAQSSDVIDFLKGRTQRQADAKACIGEALNEYNVVAVDTLIGDIVPPESLMKTLTDRKIAEQEQVTFVTQQLAQVARKEYEQAQAIADTQSRVVAAEREVEISQFNASSMVKKAEGDKNSKVLNAEGDARSKTVNAEADANVLSVVGKAKAENTLAVGTAEAKVIQMKTDAVGQANYALIEVGRALAEAKIPLVPQIMVAGGGGADNQGSAGSLVNVLLANLVSKDLNKDTATLPGDMNKDA</sequence>
<feature type="domain" description="Band 7" evidence="3">
    <location>
        <begin position="354"/>
        <end position="540"/>
    </location>
</feature>
<keyword evidence="5" id="KW-1185">Reference proteome</keyword>
<comment type="subcellular location">
    <subcellularLocation>
        <location evidence="1">Membrane</location>
        <topology evidence="1">Single-pass membrane protein</topology>
    </subcellularLocation>
</comment>
<dbReference type="Proteomes" id="UP000253940">
    <property type="component" value="Chromosome"/>
</dbReference>
<dbReference type="AlphaFoldDB" id="A0A345P4Q7"/>
<dbReference type="InterPro" id="IPR001107">
    <property type="entry name" value="Band_7"/>
</dbReference>
<protein>
    <recommendedName>
        <fullName evidence="3">Band 7 domain-containing protein</fullName>
    </recommendedName>
</protein>
<dbReference type="GO" id="GO:0016020">
    <property type="term" value="C:membrane"/>
    <property type="evidence" value="ECO:0007669"/>
    <property type="project" value="UniProtKB-SubCell"/>
</dbReference>
<keyword evidence="2" id="KW-1133">Transmembrane helix</keyword>
<dbReference type="SUPFAM" id="SSF117892">
    <property type="entry name" value="Band 7/SPFH domain"/>
    <property type="match status" value="1"/>
</dbReference>
<proteinExistence type="predicted"/>
<dbReference type="InterPro" id="IPR036013">
    <property type="entry name" value="Band_7/SPFH_dom_sf"/>
</dbReference>
<dbReference type="Pfam" id="PF01145">
    <property type="entry name" value="Band_7"/>
    <property type="match status" value="1"/>
</dbReference>
<evidence type="ECO:0000259" key="3">
    <source>
        <dbReference type="Pfam" id="PF01145"/>
    </source>
</evidence>
<reference evidence="4 5" key="1">
    <citation type="submission" date="2018-07" db="EMBL/GenBank/DDBJ databases">
        <title>Genome sequencing of Moraxellaceae gen. HYN0046.</title>
        <authorList>
            <person name="Kim M."/>
            <person name="Yi H."/>
        </authorList>
    </citation>
    <scope>NUCLEOTIDE SEQUENCE [LARGE SCALE GENOMIC DNA]</scope>
    <source>
        <strain evidence="4 5">HYN0046</strain>
    </source>
</reference>
<gene>
    <name evidence="4" type="ORF">HYN46_05075</name>
</gene>
<evidence type="ECO:0000313" key="5">
    <source>
        <dbReference type="Proteomes" id="UP000253940"/>
    </source>
</evidence>
<evidence type="ECO:0000313" key="4">
    <source>
        <dbReference type="EMBL" id="AXI02266.1"/>
    </source>
</evidence>
<organism evidence="4 5">
    <name type="scientific">Aquirhabdus parva</name>
    <dbReference type="NCBI Taxonomy" id="2283318"/>
    <lineage>
        <taxon>Bacteria</taxon>
        <taxon>Pseudomonadati</taxon>
        <taxon>Pseudomonadota</taxon>
        <taxon>Gammaproteobacteria</taxon>
        <taxon>Moraxellales</taxon>
        <taxon>Moraxellaceae</taxon>
        <taxon>Aquirhabdus</taxon>
    </lineage>
</organism>
<keyword evidence="2" id="KW-0812">Transmembrane</keyword>
<name>A0A345P4Q7_9GAMM</name>
<dbReference type="RefSeq" id="WP_114898376.1">
    <property type="nucleotide sequence ID" value="NZ_CP031222.1"/>
</dbReference>
<keyword evidence="2" id="KW-0472">Membrane</keyword>
<evidence type="ECO:0000256" key="1">
    <source>
        <dbReference type="ARBA" id="ARBA00004167"/>
    </source>
</evidence>
<dbReference type="OrthoDB" id="501008at2"/>